<name>A0ABR4AB69_9LECA</name>
<evidence type="ECO:0000259" key="6">
    <source>
        <dbReference type="Pfam" id="PF13664"/>
    </source>
</evidence>
<dbReference type="PANTHER" id="PTHR23241:SF106">
    <property type="entry name" value="DUF4149 DOMAIN-CONTAINING PROTEIN"/>
    <property type="match status" value="1"/>
</dbReference>
<comment type="caution">
    <text evidence="7">The sequence shown here is derived from an EMBL/GenBank/DDBJ whole genome shotgun (WGS) entry which is preliminary data.</text>
</comment>
<feature type="domain" description="TMEM205-like" evidence="6">
    <location>
        <begin position="16"/>
        <end position="132"/>
    </location>
</feature>
<dbReference type="Proteomes" id="UP001590950">
    <property type="component" value="Unassembled WGS sequence"/>
</dbReference>
<evidence type="ECO:0000313" key="8">
    <source>
        <dbReference type="Proteomes" id="UP001590950"/>
    </source>
</evidence>
<sequence>MPDVSLLWSPAPYHILSYGTLLGSSLYQSFINGVISYRALPRAQFATLQSALLPIYFGLQTALPALLALTYPSLKPISPLGGKIKSNGISGVLEPQNRLTVLLPLTTMFLLNALNWIYIGPATTRIMKERKHQETRDGKKYFDKGPQSKEMERLNRMFGRMHGASAVTNLVSLGIAVWYGVLMAERVQ</sequence>
<keyword evidence="4 5" id="KW-0472">Membrane</keyword>
<dbReference type="InterPro" id="IPR025423">
    <property type="entry name" value="TMEM205-like"/>
</dbReference>
<evidence type="ECO:0000256" key="1">
    <source>
        <dbReference type="ARBA" id="ARBA00004370"/>
    </source>
</evidence>
<dbReference type="PANTHER" id="PTHR23241">
    <property type="entry name" value="LATE EMBRYOGENESIS ABUNDANT PLANTS LEA-RELATED"/>
    <property type="match status" value="1"/>
</dbReference>
<dbReference type="Pfam" id="PF13664">
    <property type="entry name" value="DUF4149"/>
    <property type="match status" value="1"/>
</dbReference>
<evidence type="ECO:0000313" key="7">
    <source>
        <dbReference type="EMBL" id="KAL2043003.1"/>
    </source>
</evidence>
<keyword evidence="8" id="KW-1185">Reference proteome</keyword>
<dbReference type="InterPro" id="IPR053009">
    <property type="entry name" value="Xanthocillin_Biosynth-Assoc"/>
</dbReference>
<feature type="transmembrane region" description="Helical" evidence="5">
    <location>
        <begin position="52"/>
        <end position="71"/>
    </location>
</feature>
<evidence type="ECO:0000256" key="5">
    <source>
        <dbReference type="SAM" id="Phobius"/>
    </source>
</evidence>
<protein>
    <recommendedName>
        <fullName evidence="6">TMEM205-like domain-containing protein</fullName>
    </recommendedName>
</protein>
<dbReference type="EMBL" id="JBEFKJ010000012">
    <property type="protein sequence ID" value="KAL2043003.1"/>
    <property type="molecule type" value="Genomic_DNA"/>
</dbReference>
<keyword evidence="3 5" id="KW-1133">Transmembrane helix</keyword>
<evidence type="ECO:0000256" key="4">
    <source>
        <dbReference type="ARBA" id="ARBA00023136"/>
    </source>
</evidence>
<organism evidence="7 8">
    <name type="scientific">Stereocaulon virgatum</name>
    <dbReference type="NCBI Taxonomy" id="373712"/>
    <lineage>
        <taxon>Eukaryota</taxon>
        <taxon>Fungi</taxon>
        <taxon>Dikarya</taxon>
        <taxon>Ascomycota</taxon>
        <taxon>Pezizomycotina</taxon>
        <taxon>Lecanoromycetes</taxon>
        <taxon>OSLEUM clade</taxon>
        <taxon>Lecanoromycetidae</taxon>
        <taxon>Lecanorales</taxon>
        <taxon>Lecanorineae</taxon>
        <taxon>Stereocaulaceae</taxon>
        <taxon>Stereocaulon</taxon>
    </lineage>
</organism>
<gene>
    <name evidence="7" type="ORF">N7G274_004061</name>
</gene>
<accession>A0ABR4AB69</accession>
<reference evidence="7 8" key="1">
    <citation type="submission" date="2024-09" db="EMBL/GenBank/DDBJ databases">
        <title>Rethinking Asexuality: The Enigmatic Case of Functional Sexual Genes in Lepraria (Stereocaulaceae).</title>
        <authorList>
            <person name="Doellman M."/>
            <person name="Sun Y."/>
            <person name="Barcenas-Pena A."/>
            <person name="Lumbsch H.T."/>
            <person name="Grewe F."/>
        </authorList>
    </citation>
    <scope>NUCLEOTIDE SEQUENCE [LARGE SCALE GENOMIC DNA]</scope>
    <source>
        <strain evidence="7 8">Mercado 3170</strain>
    </source>
</reference>
<feature type="transmembrane region" description="Helical" evidence="5">
    <location>
        <begin position="161"/>
        <end position="181"/>
    </location>
</feature>
<feature type="transmembrane region" description="Helical" evidence="5">
    <location>
        <begin position="15"/>
        <end position="40"/>
    </location>
</feature>
<keyword evidence="2 5" id="KW-0812">Transmembrane</keyword>
<proteinExistence type="predicted"/>
<evidence type="ECO:0000256" key="2">
    <source>
        <dbReference type="ARBA" id="ARBA00022692"/>
    </source>
</evidence>
<comment type="subcellular location">
    <subcellularLocation>
        <location evidence="1">Membrane</location>
    </subcellularLocation>
</comment>
<feature type="transmembrane region" description="Helical" evidence="5">
    <location>
        <begin position="101"/>
        <end position="121"/>
    </location>
</feature>
<evidence type="ECO:0000256" key="3">
    <source>
        <dbReference type="ARBA" id="ARBA00022989"/>
    </source>
</evidence>